<evidence type="ECO:0000313" key="1">
    <source>
        <dbReference type="EMBL" id="RPB29655.1"/>
    </source>
</evidence>
<gene>
    <name evidence="1" type="ORF">L211DRAFT_32240</name>
</gene>
<dbReference type="OrthoDB" id="4368687at2759"/>
<dbReference type="InParanoid" id="A0A3N4MPT4"/>
<organism evidence="1 2">
    <name type="scientific">Terfezia boudieri ATCC MYA-4762</name>
    <dbReference type="NCBI Taxonomy" id="1051890"/>
    <lineage>
        <taxon>Eukaryota</taxon>
        <taxon>Fungi</taxon>
        <taxon>Dikarya</taxon>
        <taxon>Ascomycota</taxon>
        <taxon>Pezizomycotina</taxon>
        <taxon>Pezizomycetes</taxon>
        <taxon>Pezizales</taxon>
        <taxon>Pezizaceae</taxon>
        <taxon>Terfezia</taxon>
    </lineage>
</organism>
<sequence length="160" mass="17507">MEGVTGAASAEGGLYLGELYETVASDSQAALRRCTNLSSAAQPVRSWIDERVVKAAGLGAKDLMWVKSHNVTRGNEQADARAKRITIIGRLMSKPSMTTPAGIRQAYPLHTRTPQTKWDRDTLRGLMYLHTDRGPMEAWLHKIGRAPGPFCGCGLRTQLT</sequence>
<keyword evidence="2" id="KW-1185">Reference proteome</keyword>
<dbReference type="AlphaFoldDB" id="A0A3N4MPT4"/>
<dbReference type="Gene3D" id="3.30.420.10">
    <property type="entry name" value="Ribonuclease H-like superfamily/Ribonuclease H"/>
    <property type="match status" value="1"/>
</dbReference>
<evidence type="ECO:0000313" key="2">
    <source>
        <dbReference type="Proteomes" id="UP000267821"/>
    </source>
</evidence>
<dbReference type="Proteomes" id="UP000267821">
    <property type="component" value="Unassembled WGS sequence"/>
</dbReference>
<dbReference type="GO" id="GO:0003676">
    <property type="term" value="F:nucleic acid binding"/>
    <property type="evidence" value="ECO:0007669"/>
    <property type="project" value="InterPro"/>
</dbReference>
<protein>
    <submittedName>
        <fullName evidence="1">Uncharacterized protein</fullName>
    </submittedName>
</protein>
<proteinExistence type="predicted"/>
<reference evidence="1 2" key="1">
    <citation type="journal article" date="2018" name="Nat. Ecol. Evol.">
        <title>Pezizomycetes genomes reveal the molecular basis of ectomycorrhizal truffle lifestyle.</title>
        <authorList>
            <person name="Murat C."/>
            <person name="Payen T."/>
            <person name="Noel B."/>
            <person name="Kuo A."/>
            <person name="Morin E."/>
            <person name="Chen J."/>
            <person name="Kohler A."/>
            <person name="Krizsan K."/>
            <person name="Balestrini R."/>
            <person name="Da Silva C."/>
            <person name="Montanini B."/>
            <person name="Hainaut M."/>
            <person name="Levati E."/>
            <person name="Barry K.W."/>
            <person name="Belfiori B."/>
            <person name="Cichocki N."/>
            <person name="Clum A."/>
            <person name="Dockter R.B."/>
            <person name="Fauchery L."/>
            <person name="Guy J."/>
            <person name="Iotti M."/>
            <person name="Le Tacon F."/>
            <person name="Lindquist E.A."/>
            <person name="Lipzen A."/>
            <person name="Malagnac F."/>
            <person name="Mello A."/>
            <person name="Molinier V."/>
            <person name="Miyauchi S."/>
            <person name="Poulain J."/>
            <person name="Riccioni C."/>
            <person name="Rubini A."/>
            <person name="Sitrit Y."/>
            <person name="Splivallo R."/>
            <person name="Traeger S."/>
            <person name="Wang M."/>
            <person name="Zifcakova L."/>
            <person name="Wipf D."/>
            <person name="Zambonelli A."/>
            <person name="Paolocci F."/>
            <person name="Nowrousian M."/>
            <person name="Ottonello S."/>
            <person name="Baldrian P."/>
            <person name="Spatafora J.W."/>
            <person name="Henrissat B."/>
            <person name="Nagy L.G."/>
            <person name="Aury J.M."/>
            <person name="Wincker P."/>
            <person name="Grigoriev I.V."/>
            <person name="Bonfante P."/>
            <person name="Martin F.M."/>
        </authorList>
    </citation>
    <scope>NUCLEOTIDE SEQUENCE [LARGE SCALE GENOMIC DNA]</scope>
    <source>
        <strain evidence="1 2">ATCC MYA-4762</strain>
    </source>
</reference>
<dbReference type="EMBL" id="ML121527">
    <property type="protein sequence ID" value="RPB29655.1"/>
    <property type="molecule type" value="Genomic_DNA"/>
</dbReference>
<dbReference type="InterPro" id="IPR036397">
    <property type="entry name" value="RNaseH_sf"/>
</dbReference>
<name>A0A3N4MPT4_9PEZI</name>
<accession>A0A3N4MPT4</accession>